<keyword evidence="9" id="KW-0963">Cytoplasm</keyword>
<evidence type="ECO:0000256" key="2">
    <source>
        <dbReference type="ARBA" id="ARBA00022741"/>
    </source>
</evidence>
<proteinExistence type="inferred from homology"/>
<evidence type="ECO:0000256" key="11">
    <source>
        <dbReference type="SAM" id="MobiDB-lite"/>
    </source>
</evidence>
<keyword evidence="3 9" id="KW-0378">Hydrolase</keyword>
<dbReference type="Pfam" id="PF02978">
    <property type="entry name" value="SRP_SPB"/>
    <property type="match status" value="1"/>
</dbReference>
<keyword evidence="4 9" id="KW-0694">RNA-binding</keyword>
<dbReference type="GO" id="GO:0005525">
    <property type="term" value="F:GTP binding"/>
    <property type="evidence" value="ECO:0007669"/>
    <property type="project" value="UniProtKB-UniRule"/>
</dbReference>
<feature type="binding site" evidence="9">
    <location>
        <begin position="189"/>
        <end position="193"/>
    </location>
    <ligand>
        <name>GTP</name>
        <dbReference type="ChEBI" id="CHEBI:37565"/>
    </ligand>
</feature>
<gene>
    <name evidence="9 13" type="primary">ffh</name>
    <name evidence="13" type="ORF">NET02_04000</name>
</gene>
<dbReference type="InterPro" id="IPR036891">
    <property type="entry name" value="Signal_recog_part_SRP54_M_sf"/>
</dbReference>
<evidence type="ECO:0000313" key="14">
    <source>
        <dbReference type="Proteomes" id="UP001165306"/>
    </source>
</evidence>
<comment type="subunit">
    <text evidence="9">Part of the signal recognition particle protein translocation system, which is composed of SRP and FtsY.</text>
</comment>
<dbReference type="CDD" id="cd18539">
    <property type="entry name" value="SRP_G"/>
    <property type="match status" value="1"/>
</dbReference>
<comment type="catalytic activity">
    <reaction evidence="8 9">
        <text>GTP + H2O = GDP + phosphate + H(+)</text>
        <dbReference type="Rhea" id="RHEA:19669"/>
        <dbReference type="ChEBI" id="CHEBI:15377"/>
        <dbReference type="ChEBI" id="CHEBI:15378"/>
        <dbReference type="ChEBI" id="CHEBI:37565"/>
        <dbReference type="ChEBI" id="CHEBI:43474"/>
        <dbReference type="ChEBI" id="CHEBI:58189"/>
        <dbReference type="EC" id="3.6.5.4"/>
    </reaction>
</comment>
<dbReference type="InterPro" id="IPR004125">
    <property type="entry name" value="Signal_recog_particle_SRP54_M"/>
</dbReference>
<dbReference type="EC" id="3.6.5.4" evidence="9"/>
<dbReference type="InterPro" id="IPR000897">
    <property type="entry name" value="SRP54_GTPase_dom"/>
</dbReference>
<dbReference type="InterPro" id="IPR022941">
    <property type="entry name" value="SRP54"/>
</dbReference>
<dbReference type="EMBL" id="JAMSLR010000002">
    <property type="protein sequence ID" value="MCM8748297.1"/>
    <property type="molecule type" value="Genomic_DNA"/>
</dbReference>
<dbReference type="GO" id="GO:0003924">
    <property type="term" value="F:GTPase activity"/>
    <property type="evidence" value="ECO:0007669"/>
    <property type="project" value="UniProtKB-UniRule"/>
</dbReference>
<comment type="domain">
    <text evidence="9">Composed of three domains: the N-terminal N domain, which is responsible for interactions with the ribosome, the central G domain, which binds GTP, and the C-terminal M domain, which binds the RNA and the signal sequence of the RNC.</text>
</comment>
<dbReference type="FunFam" id="3.40.50.300:FF:000022">
    <property type="entry name" value="Signal recognition particle 54 kDa subunit"/>
    <property type="match status" value="1"/>
</dbReference>
<accession>A0AA41WB43</accession>
<protein>
    <recommendedName>
        <fullName evidence="9">Signal recognition particle protein</fullName>
        <ecNumber evidence="9">3.6.5.4</ecNumber>
    </recommendedName>
    <alternativeName>
        <fullName evidence="9">Fifty-four homolog</fullName>
    </alternativeName>
</protein>
<feature type="domain" description="SRP54-type proteins GTP-binding" evidence="12">
    <location>
        <begin position="268"/>
        <end position="281"/>
    </location>
</feature>
<dbReference type="GO" id="GO:0048500">
    <property type="term" value="C:signal recognition particle"/>
    <property type="evidence" value="ECO:0007669"/>
    <property type="project" value="UniProtKB-UniRule"/>
</dbReference>
<comment type="subcellular location">
    <subcellularLocation>
        <location evidence="9">Cytoplasm</location>
    </subcellularLocation>
    <text evidence="9">The SRP-RNC complex is targeted to the cytoplasmic membrane.</text>
</comment>
<evidence type="ECO:0000256" key="7">
    <source>
        <dbReference type="ARBA" id="ARBA00023274"/>
    </source>
</evidence>
<dbReference type="Gene3D" id="1.20.120.140">
    <property type="entry name" value="Signal recognition particle SRP54, nucleotide-binding domain"/>
    <property type="match status" value="1"/>
</dbReference>
<reference evidence="13" key="1">
    <citation type="submission" date="2022-06" db="EMBL/GenBank/DDBJ databases">
        <title>CFH 74404 Thermomicrobiaceae sp.</title>
        <authorList>
            <person name="Ming H."/>
            <person name="Li W.-J."/>
            <person name="Zhao Z."/>
        </authorList>
    </citation>
    <scope>NUCLEOTIDE SEQUENCE</scope>
    <source>
        <strain evidence="13">CFH 74404</strain>
    </source>
</reference>
<dbReference type="SMART" id="SM00962">
    <property type="entry name" value="SRP54"/>
    <property type="match status" value="1"/>
</dbReference>
<dbReference type="Pfam" id="PF02881">
    <property type="entry name" value="SRP54_N"/>
    <property type="match status" value="1"/>
</dbReference>
<comment type="similarity">
    <text evidence="1 9">Belongs to the GTP-binding SRP family. SRP54 subfamily.</text>
</comment>
<dbReference type="Pfam" id="PF00448">
    <property type="entry name" value="SRP54"/>
    <property type="match status" value="1"/>
</dbReference>
<comment type="function">
    <text evidence="9">Involved in targeting and insertion of nascent membrane proteins into the cytoplasmic membrane. Binds to the hydrophobic signal sequence of the ribosome-nascent chain (RNC) as it emerges from the ribosomes. The SRP-RNC complex is then targeted to the cytoplasmic membrane where it interacts with the SRP receptor FtsY.</text>
</comment>
<evidence type="ECO:0000313" key="13">
    <source>
        <dbReference type="EMBL" id="MCM8748297.1"/>
    </source>
</evidence>
<dbReference type="SMART" id="SM00963">
    <property type="entry name" value="SRP54_N"/>
    <property type="match status" value="1"/>
</dbReference>
<evidence type="ECO:0000256" key="5">
    <source>
        <dbReference type="ARBA" id="ARBA00023134"/>
    </source>
</evidence>
<dbReference type="AlphaFoldDB" id="A0AA41WB43"/>
<keyword evidence="7 9" id="KW-0687">Ribonucleoprotein</keyword>
<evidence type="ECO:0000256" key="9">
    <source>
        <dbReference type="HAMAP-Rule" id="MF_00306"/>
    </source>
</evidence>
<dbReference type="InterPro" id="IPR042101">
    <property type="entry name" value="SRP54_N_sf"/>
</dbReference>
<evidence type="ECO:0000256" key="10">
    <source>
        <dbReference type="SAM" id="Coils"/>
    </source>
</evidence>
<feature type="binding site" evidence="9">
    <location>
        <begin position="247"/>
        <end position="250"/>
    </location>
    <ligand>
        <name>GTP</name>
        <dbReference type="ChEBI" id="CHEBI:37565"/>
    </ligand>
</feature>
<keyword evidence="2 9" id="KW-0547">Nucleotide-binding</keyword>
<dbReference type="GO" id="GO:0008312">
    <property type="term" value="F:7S RNA binding"/>
    <property type="evidence" value="ECO:0007669"/>
    <property type="project" value="InterPro"/>
</dbReference>
<evidence type="ECO:0000256" key="4">
    <source>
        <dbReference type="ARBA" id="ARBA00022884"/>
    </source>
</evidence>
<keyword evidence="14" id="KW-1185">Reference proteome</keyword>
<evidence type="ECO:0000256" key="3">
    <source>
        <dbReference type="ARBA" id="ARBA00022801"/>
    </source>
</evidence>
<dbReference type="Gene3D" id="1.10.260.30">
    <property type="entry name" value="Signal recognition particle, SRP54 subunit, M-domain"/>
    <property type="match status" value="1"/>
</dbReference>
<feature type="compositionally biased region" description="Basic residues" evidence="11">
    <location>
        <begin position="486"/>
        <end position="502"/>
    </location>
</feature>
<dbReference type="SUPFAM" id="SSF52540">
    <property type="entry name" value="P-loop containing nucleoside triphosphate hydrolases"/>
    <property type="match status" value="1"/>
</dbReference>
<dbReference type="RefSeq" id="WP_284056079.1">
    <property type="nucleotide sequence ID" value="NZ_JAMSLR010000002.1"/>
</dbReference>
<organism evidence="13 14">
    <name type="scientific">Thermalbibacter longus</name>
    <dbReference type="NCBI Taxonomy" id="2951981"/>
    <lineage>
        <taxon>Bacteria</taxon>
        <taxon>Pseudomonadati</taxon>
        <taxon>Thermomicrobiota</taxon>
        <taxon>Thermomicrobia</taxon>
        <taxon>Thermomicrobiales</taxon>
        <taxon>Thermomicrobiaceae</taxon>
        <taxon>Thermalbibacter</taxon>
    </lineage>
</organism>
<keyword evidence="6 9" id="KW-0733">Signal recognition particle</keyword>
<feature type="region of interest" description="Disordered" evidence="11">
    <location>
        <begin position="464"/>
        <end position="502"/>
    </location>
</feature>
<sequence>MFEALTDRLTDVFQRIGRKGRLTEQDVDEALREVRRALLEADVNYRVVKDFIAAVREQAIGEDVLRSLTPAQQVISIVHKELVRVLGSERVPLTWASQPPTVILLVGLQGSGKTTHVAKLGHHLRGEGRQPLLVAADIYRPAAVEQLRTLGRQHDLPVYDEGTQAKPVEIVKHAIKLARERRLDPVIVDTAGRLQIDERMMQELEEIKAAVRPSEILLVADAMTGQEAVSVAEEFHRRLQLTGLILTKMDGDARGGAALSIRSVVGVPIKFIGTGERVDALEPFYPERLATRILGMGDVLSLIEKAQQQISQEESERLQEKVLTGTFNLEDFLNQLQQIKRMGPLTQLLEMLPGVGQALRQQQVQISDDEYKHIEAIILSMTPEERRHPDIINFSRRRRIARGSGTSMAEVNQLLSQFKQMQRVMAQLGDMAGVGRRRGGLRGLLGGGNPLAGLGDGGLDALMSQGMVPGGMPPGPSARHPTAQRPKPKAGKKAKKHKKKRH</sequence>
<name>A0AA41WB43_9BACT</name>
<dbReference type="SUPFAM" id="SSF47446">
    <property type="entry name" value="Signal peptide-binding domain"/>
    <property type="match status" value="1"/>
</dbReference>
<evidence type="ECO:0000256" key="8">
    <source>
        <dbReference type="ARBA" id="ARBA00048027"/>
    </source>
</evidence>
<dbReference type="Proteomes" id="UP001165306">
    <property type="component" value="Unassembled WGS sequence"/>
</dbReference>
<dbReference type="PANTHER" id="PTHR11564:SF5">
    <property type="entry name" value="SIGNAL RECOGNITION PARTICLE SUBUNIT SRP54"/>
    <property type="match status" value="1"/>
</dbReference>
<feature type="binding site" evidence="9">
    <location>
        <begin position="107"/>
        <end position="114"/>
    </location>
    <ligand>
        <name>GTP</name>
        <dbReference type="ChEBI" id="CHEBI:37565"/>
    </ligand>
</feature>
<dbReference type="NCBIfam" id="TIGR00959">
    <property type="entry name" value="ffh"/>
    <property type="match status" value="1"/>
</dbReference>
<keyword evidence="10" id="KW-0175">Coiled coil</keyword>
<dbReference type="InterPro" id="IPR004780">
    <property type="entry name" value="SRP"/>
</dbReference>
<dbReference type="InterPro" id="IPR013822">
    <property type="entry name" value="Signal_recog_particl_SRP54_hlx"/>
</dbReference>
<dbReference type="InterPro" id="IPR027417">
    <property type="entry name" value="P-loop_NTPase"/>
</dbReference>
<evidence type="ECO:0000259" key="12">
    <source>
        <dbReference type="PROSITE" id="PS00300"/>
    </source>
</evidence>
<evidence type="ECO:0000256" key="1">
    <source>
        <dbReference type="ARBA" id="ARBA00005450"/>
    </source>
</evidence>
<evidence type="ECO:0000256" key="6">
    <source>
        <dbReference type="ARBA" id="ARBA00023135"/>
    </source>
</evidence>
<dbReference type="GO" id="GO:0006614">
    <property type="term" value="P:SRP-dependent cotranslational protein targeting to membrane"/>
    <property type="evidence" value="ECO:0007669"/>
    <property type="project" value="InterPro"/>
</dbReference>
<dbReference type="InterPro" id="IPR003593">
    <property type="entry name" value="AAA+_ATPase"/>
</dbReference>
<comment type="caution">
    <text evidence="13">The sequence shown here is derived from an EMBL/GenBank/DDBJ whole genome shotgun (WGS) entry which is preliminary data.</text>
</comment>
<dbReference type="PANTHER" id="PTHR11564">
    <property type="entry name" value="SIGNAL RECOGNITION PARTICLE 54K PROTEIN SRP54"/>
    <property type="match status" value="1"/>
</dbReference>
<keyword evidence="5 9" id="KW-0342">GTP-binding</keyword>
<dbReference type="HAMAP" id="MF_00306">
    <property type="entry name" value="SRP54"/>
    <property type="match status" value="1"/>
</dbReference>
<dbReference type="SMART" id="SM00382">
    <property type="entry name" value="AAA"/>
    <property type="match status" value="1"/>
</dbReference>
<dbReference type="PROSITE" id="PS00300">
    <property type="entry name" value="SRP54"/>
    <property type="match status" value="1"/>
</dbReference>
<feature type="coiled-coil region" evidence="10">
    <location>
        <begin position="296"/>
        <end position="323"/>
    </location>
</feature>
<dbReference type="Gene3D" id="3.40.50.300">
    <property type="entry name" value="P-loop containing nucleotide triphosphate hydrolases"/>
    <property type="match status" value="1"/>
</dbReference>